<dbReference type="InterPro" id="IPR017871">
    <property type="entry name" value="ABC_transporter-like_CS"/>
</dbReference>
<comment type="caution">
    <text evidence="5">The sequence shown here is derived from an EMBL/GenBank/DDBJ whole genome shotgun (WGS) entry which is preliminary data.</text>
</comment>
<evidence type="ECO:0000256" key="2">
    <source>
        <dbReference type="ARBA" id="ARBA00022741"/>
    </source>
</evidence>
<proteinExistence type="predicted"/>
<dbReference type="PROSITE" id="PS50893">
    <property type="entry name" value="ABC_TRANSPORTER_2"/>
    <property type="match status" value="1"/>
</dbReference>
<name>A0ABX1E3Y5_9PROT</name>
<reference evidence="5 6" key="1">
    <citation type="submission" date="2020-03" db="EMBL/GenBank/DDBJ databases">
        <title>Roseomonas selenitidurans sp. nov. isolated from urban soil.</title>
        <authorList>
            <person name="Liu H."/>
        </authorList>
    </citation>
    <scope>NUCLEOTIDE SEQUENCE [LARGE SCALE GENOMIC DNA]</scope>
    <source>
        <strain evidence="5 6">BU-1</strain>
    </source>
</reference>
<dbReference type="PROSITE" id="PS00211">
    <property type="entry name" value="ABC_TRANSPORTER_1"/>
    <property type="match status" value="1"/>
</dbReference>
<dbReference type="EMBL" id="JAAVNE010000002">
    <property type="protein sequence ID" value="NKC29635.1"/>
    <property type="molecule type" value="Genomic_DNA"/>
</dbReference>
<dbReference type="Pfam" id="PF08402">
    <property type="entry name" value="TOBE_2"/>
    <property type="match status" value="1"/>
</dbReference>
<dbReference type="InterPro" id="IPR050093">
    <property type="entry name" value="ABC_SmlMolc_Importer"/>
</dbReference>
<dbReference type="InterPro" id="IPR003593">
    <property type="entry name" value="AAA+_ATPase"/>
</dbReference>
<dbReference type="Pfam" id="PF00005">
    <property type="entry name" value="ABC_tran"/>
    <property type="match status" value="1"/>
</dbReference>
<keyword evidence="1" id="KW-0813">Transport</keyword>
<dbReference type="SMART" id="SM00382">
    <property type="entry name" value="AAA"/>
    <property type="match status" value="1"/>
</dbReference>
<evidence type="ECO:0000256" key="3">
    <source>
        <dbReference type="ARBA" id="ARBA00022840"/>
    </source>
</evidence>
<evidence type="ECO:0000256" key="1">
    <source>
        <dbReference type="ARBA" id="ARBA00022448"/>
    </source>
</evidence>
<feature type="domain" description="ABC transporter" evidence="4">
    <location>
        <begin position="6"/>
        <end position="237"/>
    </location>
</feature>
<protein>
    <submittedName>
        <fullName evidence="5">ABC transporter ATP-binding protein</fullName>
    </submittedName>
</protein>
<dbReference type="InterPro" id="IPR027417">
    <property type="entry name" value="P-loop_NTPase"/>
</dbReference>
<dbReference type="Gene3D" id="2.40.50.100">
    <property type="match status" value="1"/>
</dbReference>
<gene>
    <name evidence="5" type="ORF">HEQ75_02085</name>
</gene>
<dbReference type="Gene3D" id="3.40.50.300">
    <property type="entry name" value="P-loop containing nucleotide triphosphate hydrolases"/>
    <property type="match status" value="1"/>
</dbReference>
<evidence type="ECO:0000313" key="6">
    <source>
        <dbReference type="Proteomes" id="UP000787635"/>
    </source>
</evidence>
<dbReference type="GO" id="GO:0005524">
    <property type="term" value="F:ATP binding"/>
    <property type="evidence" value="ECO:0007669"/>
    <property type="project" value="UniProtKB-KW"/>
</dbReference>
<sequence>MTATLVRFDGVSKSYDGRTRVVAELDLEIRRGEFLTLLGPSGSGKTTTLMMLAGFEDPTAGSITLEGARIDTVPPHRRNIGVVFQNYALFPHLSVAENLAFPLSIRRVPRAEIGRRVAAALSMVRLPGLGGRRPQQLSGGQQQRVALARALIFNPPLVLLDEPLGALDKQLREELQAEIRRIHAELGVTMVYVTHDQSEALTLSDRIAVFDQGRIQQLGTAQAVYETPANPFVAGFIGENNRLPATVLDATRLRLAEGSMLATLPHGLQAGAAALVSIRPERVLLEAAEAAPNAAAARVEEVVYLGDHCRLRMAWAGRTDFFAKLPRQQAGQVPQAGTTLRIAIPEAAIIVFPA</sequence>
<dbReference type="Proteomes" id="UP000787635">
    <property type="component" value="Unassembled WGS sequence"/>
</dbReference>
<dbReference type="InterPro" id="IPR008995">
    <property type="entry name" value="Mo/tungstate-bd_C_term_dom"/>
</dbReference>
<keyword evidence="3 5" id="KW-0067">ATP-binding</keyword>
<dbReference type="SUPFAM" id="SSF50331">
    <property type="entry name" value="MOP-like"/>
    <property type="match status" value="1"/>
</dbReference>
<dbReference type="PANTHER" id="PTHR42781:SF6">
    <property type="entry name" value="SPERMIDINE_PUTRESCINE IMPORT ATP-BINDING PROTEIN POTA"/>
    <property type="match status" value="1"/>
</dbReference>
<accession>A0ABX1E3Y5</accession>
<evidence type="ECO:0000259" key="4">
    <source>
        <dbReference type="PROSITE" id="PS50893"/>
    </source>
</evidence>
<dbReference type="RefSeq" id="WP_168027261.1">
    <property type="nucleotide sequence ID" value="NZ_JAAVNE010000002.1"/>
</dbReference>
<dbReference type="InterPro" id="IPR003439">
    <property type="entry name" value="ABC_transporter-like_ATP-bd"/>
</dbReference>
<dbReference type="SUPFAM" id="SSF52540">
    <property type="entry name" value="P-loop containing nucleoside triphosphate hydrolases"/>
    <property type="match status" value="1"/>
</dbReference>
<evidence type="ECO:0000313" key="5">
    <source>
        <dbReference type="EMBL" id="NKC29635.1"/>
    </source>
</evidence>
<dbReference type="PANTHER" id="PTHR42781">
    <property type="entry name" value="SPERMIDINE/PUTRESCINE IMPORT ATP-BINDING PROTEIN POTA"/>
    <property type="match status" value="1"/>
</dbReference>
<dbReference type="InterPro" id="IPR013611">
    <property type="entry name" value="Transp-assoc_OB_typ2"/>
</dbReference>
<organism evidence="5 6">
    <name type="scientific">Falsiroseomonas selenitidurans</name>
    <dbReference type="NCBI Taxonomy" id="2716335"/>
    <lineage>
        <taxon>Bacteria</taxon>
        <taxon>Pseudomonadati</taxon>
        <taxon>Pseudomonadota</taxon>
        <taxon>Alphaproteobacteria</taxon>
        <taxon>Acetobacterales</taxon>
        <taxon>Roseomonadaceae</taxon>
        <taxon>Falsiroseomonas</taxon>
    </lineage>
</organism>
<keyword evidence="6" id="KW-1185">Reference proteome</keyword>
<keyword evidence="2" id="KW-0547">Nucleotide-binding</keyword>